<comment type="caution">
    <text evidence="1">The sequence shown here is derived from an EMBL/GenBank/DDBJ whole genome shotgun (WGS) entry which is preliminary data.</text>
</comment>
<proteinExistence type="predicted"/>
<evidence type="ECO:0000313" key="2">
    <source>
        <dbReference type="Proteomes" id="UP001272242"/>
    </source>
</evidence>
<reference evidence="2" key="1">
    <citation type="journal article" date="2023" name="Mar. Drugs">
        <title>Gemmata algarum, a Novel Planctomycete Isolated from an Algal Mat, Displays Antimicrobial Activity.</title>
        <authorList>
            <person name="Kumar G."/>
            <person name="Kallscheuer N."/>
            <person name="Kashif M."/>
            <person name="Ahamad S."/>
            <person name="Jagadeeshwari U."/>
            <person name="Pannikurungottu S."/>
            <person name="Haufschild T."/>
            <person name="Kabuu M."/>
            <person name="Sasikala C."/>
            <person name="Jogler C."/>
            <person name="Ramana C."/>
        </authorList>
    </citation>
    <scope>NUCLEOTIDE SEQUENCE [LARGE SCALE GENOMIC DNA]</scope>
    <source>
        <strain evidence="2">JC673</strain>
    </source>
</reference>
<name>A0ABU5EZ54_9BACT</name>
<accession>A0ABU5EZ54</accession>
<sequence>MAGKRKTYTAEFKLAAVKMVTEQKLSVAEAARRWGVSENLLHT</sequence>
<dbReference type="EMBL" id="JAXBLV010000180">
    <property type="protein sequence ID" value="MDY3560571.1"/>
    <property type="molecule type" value="Genomic_DNA"/>
</dbReference>
<protein>
    <submittedName>
        <fullName evidence="1">Transposase</fullName>
    </submittedName>
</protein>
<dbReference type="Proteomes" id="UP001272242">
    <property type="component" value="Unassembled WGS sequence"/>
</dbReference>
<dbReference type="RefSeq" id="WP_320687117.1">
    <property type="nucleotide sequence ID" value="NZ_JAXBLV010000180.1"/>
</dbReference>
<gene>
    <name evidence="1" type="ORF">R5W23_001815</name>
</gene>
<organism evidence="1 2">
    <name type="scientific">Gemmata algarum</name>
    <dbReference type="NCBI Taxonomy" id="2975278"/>
    <lineage>
        <taxon>Bacteria</taxon>
        <taxon>Pseudomonadati</taxon>
        <taxon>Planctomycetota</taxon>
        <taxon>Planctomycetia</taxon>
        <taxon>Gemmatales</taxon>
        <taxon>Gemmataceae</taxon>
        <taxon>Gemmata</taxon>
    </lineage>
</organism>
<dbReference type="InterPro" id="IPR002514">
    <property type="entry name" value="Transposase_8"/>
</dbReference>
<evidence type="ECO:0000313" key="1">
    <source>
        <dbReference type="EMBL" id="MDY3560571.1"/>
    </source>
</evidence>
<dbReference type="Gene3D" id="1.10.10.10">
    <property type="entry name" value="Winged helix-like DNA-binding domain superfamily/Winged helix DNA-binding domain"/>
    <property type="match status" value="1"/>
</dbReference>
<dbReference type="SUPFAM" id="SSF48295">
    <property type="entry name" value="TrpR-like"/>
    <property type="match status" value="1"/>
</dbReference>
<dbReference type="InterPro" id="IPR010921">
    <property type="entry name" value="Trp_repressor/repl_initiator"/>
</dbReference>
<dbReference type="Pfam" id="PF01527">
    <property type="entry name" value="HTH_Tnp_1"/>
    <property type="match status" value="1"/>
</dbReference>
<dbReference type="InterPro" id="IPR036388">
    <property type="entry name" value="WH-like_DNA-bd_sf"/>
</dbReference>
<keyword evidence="2" id="KW-1185">Reference proteome</keyword>